<organism evidence="1 2">
    <name type="scientific">Paraburkholderia fynbosensis</name>
    <dbReference type="NCBI Taxonomy" id="1200993"/>
    <lineage>
        <taxon>Bacteria</taxon>
        <taxon>Pseudomonadati</taxon>
        <taxon>Pseudomonadota</taxon>
        <taxon>Betaproteobacteria</taxon>
        <taxon>Burkholderiales</taxon>
        <taxon>Burkholderiaceae</taxon>
        <taxon>Paraburkholderia</taxon>
    </lineage>
</organism>
<reference evidence="1 2" key="1">
    <citation type="submission" date="2020-04" db="EMBL/GenBank/DDBJ databases">
        <authorList>
            <person name="De Canck E."/>
        </authorList>
    </citation>
    <scope>NUCLEOTIDE SEQUENCE [LARGE SCALE GENOMIC DNA]</scope>
    <source>
        <strain evidence="1 2">LMG 27177</strain>
    </source>
</reference>
<gene>
    <name evidence="1" type="ORF">LMG27177_02813</name>
</gene>
<accession>A0A6J5G3D8</accession>
<evidence type="ECO:0000313" key="2">
    <source>
        <dbReference type="Proteomes" id="UP000494252"/>
    </source>
</evidence>
<dbReference type="Proteomes" id="UP000494252">
    <property type="component" value="Unassembled WGS sequence"/>
</dbReference>
<dbReference type="AlphaFoldDB" id="A0A6J5G3D8"/>
<dbReference type="EMBL" id="CADIKI010000007">
    <property type="protein sequence ID" value="CAB3790424.1"/>
    <property type="molecule type" value="Genomic_DNA"/>
</dbReference>
<sequence>MAGPRFLTSIDISESPPLSAICTAAVGYPYLIALPTRLPSACWSPAVADCPGVPCHTEFDSLRSVRSP</sequence>
<keyword evidence="2" id="KW-1185">Reference proteome</keyword>
<name>A0A6J5G3D8_9BURK</name>
<protein>
    <submittedName>
        <fullName evidence="1">Uncharacterized protein</fullName>
    </submittedName>
</protein>
<evidence type="ECO:0000313" key="1">
    <source>
        <dbReference type="EMBL" id="CAB3790424.1"/>
    </source>
</evidence>
<proteinExistence type="predicted"/>